<evidence type="ECO:0000313" key="3">
    <source>
        <dbReference type="Proteomes" id="UP000029858"/>
    </source>
</evidence>
<dbReference type="AlphaFoldDB" id="A0A099GG49"/>
<organism evidence="2 3">
    <name type="scientific">Paracoccus sanguinis</name>
    <dbReference type="NCBI Taxonomy" id="1545044"/>
    <lineage>
        <taxon>Bacteria</taxon>
        <taxon>Pseudomonadati</taxon>
        <taxon>Pseudomonadota</taxon>
        <taxon>Alphaproteobacteria</taxon>
        <taxon>Rhodobacterales</taxon>
        <taxon>Paracoccaceae</taxon>
        <taxon>Paracoccus</taxon>
    </lineage>
</organism>
<dbReference type="Proteomes" id="UP000029858">
    <property type="component" value="Unassembled WGS sequence"/>
</dbReference>
<feature type="region of interest" description="Disordered" evidence="1">
    <location>
        <begin position="1"/>
        <end position="65"/>
    </location>
</feature>
<evidence type="ECO:0000256" key="1">
    <source>
        <dbReference type="SAM" id="MobiDB-lite"/>
    </source>
</evidence>
<dbReference type="RefSeq" id="WP_036710893.1">
    <property type="nucleotide sequence ID" value="NZ_JRKQ01000075.1"/>
</dbReference>
<sequence length="65" mass="7391">MAEITNLNRYRKAQARAEARRQADANAARFGRPKAEREAEAARQDRASRTLDQHRIAPEGDADDR</sequence>
<dbReference type="InterPro" id="IPR025227">
    <property type="entry name" value="DUF4169"/>
</dbReference>
<dbReference type="EMBL" id="JRKQ01000075">
    <property type="protein sequence ID" value="KGJ21118.1"/>
    <property type="molecule type" value="Genomic_DNA"/>
</dbReference>
<reference evidence="2 3" key="2">
    <citation type="submission" date="2014-10" db="EMBL/GenBank/DDBJ databases">
        <title>Paracoccus sanguinis sp. nov., isolated from clinical specimens of New York State patients.</title>
        <authorList>
            <person name="Mingle L.A."/>
            <person name="Cole J.A."/>
            <person name="Lapierre P."/>
            <person name="Musser K.A."/>
        </authorList>
    </citation>
    <scope>NUCLEOTIDE SEQUENCE [LARGE SCALE GENOMIC DNA]</scope>
    <source>
        <strain evidence="2 3">5503</strain>
    </source>
</reference>
<reference evidence="2 3" key="1">
    <citation type="submission" date="2014-09" db="EMBL/GenBank/DDBJ databases">
        <authorList>
            <person name="McGinnis J.M."/>
            <person name="Wolfgang W.J."/>
        </authorList>
    </citation>
    <scope>NUCLEOTIDE SEQUENCE [LARGE SCALE GENOMIC DNA]</scope>
    <source>
        <strain evidence="2 3">5503</strain>
    </source>
</reference>
<protein>
    <submittedName>
        <fullName evidence="2">Amidase</fullName>
    </submittedName>
</protein>
<feature type="compositionally biased region" description="Basic and acidic residues" evidence="1">
    <location>
        <begin position="33"/>
        <end position="58"/>
    </location>
</feature>
<comment type="caution">
    <text evidence="2">The sequence shown here is derived from an EMBL/GenBank/DDBJ whole genome shotgun (WGS) entry which is preliminary data.</text>
</comment>
<dbReference type="Pfam" id="PF13770">
    <property type="entry name" value="DUF4169"/>
    <property type="match status" value="1"/>
</dbReference>
<name>A0A099GG49_9RHOB</name>
<evidence type="ECO:0000313" key="2">
    <source>
        <dbReference type="EMBL" id="KGJ21118.1"/>
    </source>
</evidence>
<gene>
    <name evidence="2" type="ORF">IX56_12720</name>
</gene>
<accession>A0A099GG49</accession>
<proteinExistence type="predicted"/>